<dbReference type="EMBL" id="JASSZA010000015">
    <property type="protein sequence ID" value="KAK2093149.1"/>
    <property type="molecule type" value="Genomic_DNA"/>
</dbReference>
<proteinExistence type="predicted"/>
<organism evidence="1 3">
    <name type="scientific">Saguinus oedipus</name>
    <name type="common">Cotton-top tamarin</name>
    <name type="synonym">Oedipomidas oedipus</name>
    <dbReference type="NCBI Taxonomy" id="9490"/>
    <lineage>
        <taxon>Eukaryota</taxon>
        <taxon>Metazoa</taxon>
        <taxon>Chordata</taxon>
        <taxon>Craniata</taxon>
        <taxon>Vertebrata</taxon>
        <taxon>Euteleostomi</taxon>
        <taxon>Mammalia</taxon>
        <taxon>Eutheria</taxon>
        <taxon>Euarchontoglires</taxon>
        <taxon>Primates</taxon>
        <taxon>Haplorrhini</taxon>
        <taxon>Platyrrhini</taxon>
        <taxon>Cebidae</taxon>
        <taxon>Callitrichinae</taxon>
        <taxon>Saguinus</taxon>
    </lineage>
</organism>
<gene>
    <name evidence="1" type="ORF">P7K49_029661</name>
    <name evidence="2" type="ORF">P7K49_029678</name>
</gene>
<accession>A0ABQ9U7T6</accession>
<dbReference type="EMBL" id="JASSZA010000015">
    <property type="protein sequence ID" value="KAK2093132.1"/>
    <property type="molecule type" value="Genomic_DNA"/>
</dbReference>
<evidence type="ECO:0000313" key="1">
    <source>
        <dbReference type="EMBL" id="KAK2093132.1"/>
    </source>
</evidence>
<dbReference type="Proteomes" id="UP001266305">
    <property type="component" value="Unassembled WGS sequence"/>
</dbReference>
<protein>
    <submittedName>
        <fullName evidence="1">Uncharacterized protein</fullName>
    </submittedName>
</protein>
<evidence type="ECO:0000313" key="2">
    <source>
        <dbReference type="EMBL" id="KAK2093149.1"/>
    </source>
</evidence>
<keyword evidence="3" id="KW-1185">Reference proteome</keyword>
<reference evidence="1 3" key="1">
    <citation type="submission" date="2023-05" db="EMBL/GenBank/DDBJ databases">
        <title>B98-5 Cell Line De Novo Hybrid Assembly: An Optical Mapping Approach.</title>
        <authorList>
            <person name="Kananen K."/>
            <person name="Auerbach J.A."/>
            <person name="Kautto E."/>
            <person name="Blachly J.S."/>
        </authorList>
    </citation>
    <scope>NUCLEOTIDE SEQUENCE [LARGE SCALE GENOMIC DNA]</scope>
    <source>
        <strain evidence="1">B95-8</strain>
        <tissue evidence="1">Cell line</tissue>
    </source>
</reference>
<sequence length="59" mass="6402">MHKALRAAPDLGTFITLFSPALEWIKHHGMEEVGIYCGSGVATDIQALKAAFVISRIMS</sequence>
<evidence type="ECO:0000313" key="3">
    <source>
        <dbReference type="Proteomes" id="UP001266305"/>
    </source>
</evidence>
<name>A0ABQ9U7T6_SAGOE</name>
<comment type="caution">
    <text evidence="1">The sequence shown here is derived from an EMBL/GenBank/DDBJ whole genome shotgun (WGS) entry which is preliminary data.</text>
</comment>